<dbReference type="KEGG" id="bban:J4G43_047375"/>
<evidence type="ECO:0000313" key="3">
    <source>
        <dbReference type="Proteomes" id="UP000664702"/>
    </source>
</evidence>
<dbReference type="RefSeq" id="WP_208088948.1">
    <property type="nucleotide sequence ID" value="NZ_CP086136.1"/>
</dbReference>
<protein>
    <submittedName>
        <fullName evidence="1">Uncharacterized protein</fullName>
    </submittedName>
</protein>
<accession>A0A939MEW1</accession>
<name>A0A939MEW1_9BRAD</name>
<evidence type="ECO:0000313" key="1">
    <source>
        <dbReference type="EMBL" id="MBO1868476.1"/>
    </source>
</evidence>
<sequence length="134" mass="14830">MVNDDADDLSRPDRSHYVLDLMPDFVTIRDAVTGEAQNIQVVQIWVDPNYRDAHRDPALRRWLMRRAEKGIAALVRFNSKEALAVFAPPFDSAGQWREIASGVSAGRTHLFTEIAKALGGRASATIEPDGNGQV</sequence>
<organism evidence="1">
    <name type="scientific">Bradyrhizobium barranii subsp. barranii</name>
    <dbReference type="NCBI Taxonomy" id="2823807"/>
    <lineage>
        <taxon>Bacteria</taxon>
        <taxon>Pseudomonadati</taxon>
        <taxon>Pseudomonadota</taxon>
        <taxon>Alphaproteobacteria</taxon>
        <taxon>Hyphomicrobiales</taxon>
        <taxon>Nitrobacteraceae</taxon>
        <taxon>Bradyrhizobium</taxon>
        <taxon>Bradyrhizobium barranii</taxon>
    </lineage>
</organism>
<dbReference type="Proteomes" id="UP000664702">
    <property type="component" value="Chromosome"/>
</dbReference>
<dbReference type="EMBL" id="CP086136">
    <property type="protein sequence ID" value="UEM11990.1"/>
    <property type="molecule type" value="Genomic_DNA"/>
</dbReference>
<dbReference type="AlphaFoldDB" id="A0A939MEW1"/>
<proteinExistence type="predicted"/>
<gene>
    <name evidence="2" type="ORF">J4G43_047375</name>
    <name evidence="1" type="ORF">J4G43_49080</name>
</gene>
<reference evidence="2 3" key="2">
    <citation type="journal article" date="2022" name="Int. J. Syst. Evol. Microbiol.">
        <title>Strains of Bradyrhizobium barranii sp. nov. associated with legumes native to Canada are symbionts of soybeans and belong to different subspecies (subsp. barranii subsp. nov. and subsp. apii subsp. nov.) and symbiovars (sv. glycinearum and sv. septentrionale).</title>
        <authorList>
            <person name="Bromfield E.S.P."/>
            <person name="Cloutier S."/>
            <person name="Wasai-Hara S."/>
            <person name="Minamisawa K."/>
        </authorList>
    </citation>
    <scope>NUCLEOTIDE SEQUENCE [LARGE SCALE GENOMIC DNA]</scope>
    <source>
        <strain evidence="2 3">144S4</strain>
    </source>
</reference>
<reference evidence="1" key="1">
    <citation type="submission" date="2021-03" db="EMBL/GenBank/DDBJ databases">
        <title>Whole Genome Sequence of Bradyrhizobium sp. Strain 144S4.</title>
        <authorList>
            <person name="Bromfield E.S.P."/>
            <person name="Cloutier S."/>
        </authorList>
    </citation>
    <scope>NUCLEOTIDE SEQUENCE [LARGE SCALE GENOMIC DNA]</scope>
    <source>
        <strain evidence="1">144S4</strain>
    </source>
</reference>
<dbReference type="EMBL" id="JAGEMI010000001">
    <property type="protein sequence ID" value="MBO1868476.1"/>
    <property type="molecule type" value="Genomic_DNA"/>
</dbReference>
<evidence type="ECO:0000313" key="2">
    <source>
        <dbReference type="EMBL" id="UEM11990.1"/>
    </source>
</evidence>